<dbReference type="EMBL" id="KN831993">
    <property type="protein sequence ID" value="KIO00860.1"/>
    <property type="molecule type" value="Genomic_DNA"/>
</dbReference>
<feature type="region of interest" description="Disordered" evidence="1">
    <location>
        <begin position="1"/>
        <end position="20"/>
    </location>
</feature>
<evidence type="ECO:0000256" key="1">
    <source>
        <dbReference type="SAM" id="MobiDB-lite"/>
    </source>
</evidence>
<dbReference type="Pfam" id="PF18759">
    <property type="entry name" value="Plavaka"/>
    <property type="match status" value="1"/>
</dbReference>
<gene>
    <name evidence="2" type="ORF">M404DRAFT_151868</name>
</gene>
<dbReference type="Proteomes" id="UP000054217">
    <property type="component" value="Unassembled WGS sequence"/>
</dbReference>
<reference evidence="3" key="2">
    <citation type="submission" date="2015-01" db="EMBL/GenBank/DDBJ databases">
        <title>Evolutionary Origins and Diversification of the Mycorrhizal Mutualists.</title>
        <authorList>
            <consortium name="DOE Joint Genome Institute"/>
            <consortium name="Mycorrhizal Genomics Consortium"/>
            <person name="Kohler A."/>
            <person name="Kuo A."/>
            <person name="Nagy L.G."/>
            <person name="Floudas D."/>
            <person name="Copeland A."/>
            <person name="Barry K.W."/>
            <person name="Cichocki N."/>
            <person name="Veneault-Fourrey C."/>
            <person name="LaButti K."/>
            <person name="Lindquist E.A."/>
            <person name="Lipzen A."/>
            <person name="Lundell T."/>
            <person name="Morin E."/>
            <person name="Murat C."/>
            <person name="Riley R."/>
            <person name="Ohm R."/>
            <person name="Sun H."/>
            <person name="Tunlid A."/>
            <person name="Henrissat B."/>
            <person name="Grigoriev I.V."/>
            <person name="Hibbett D.S."/>
            <person name="Martin F."/>
        </authorList>
    </citation>
    <scope>NUCLEOTIDE SEQUENCE [LARGE SCALE GENOMIC DNA]</scope>
    <source>
        <strain evidence="3">Marx 270</strain>
    </source>
</reference>
<sequence>MDTAENQPGESPLSPIYRTDPNGYGMFREYEGGFPTYDPESSIHMEQLCDSHNLERGDRDDMWHPRIGNSLRSINESYFKPFLNATVWRLMGWFYNGGSNQKSIDDLNNLVHNVILADDFDHADLQDFNATQELKRLDASTIFAEDNWHTASITIRLPCEKVKAPEERAPEFRVEGLHYRKLTEVIRSAFAETTAEEYNATPYKLYWQPDDDTAATPERIFSEIYTADVMLEEHEEIKGQRRDCNLETVIAGIMIWSDSTHLASFGNAALWPIYLFLGNQSKYLRAKPNAFAAHHLAYIPKLPDTIQDYYKKTFGTSATAAVLTHCKRELMQAIWNFLLDDDFLDAYEHGMIIKFPDGVLRRVFPRILTYSADYPEKTLLATLKFLGRSPCPRCLVQKATIFNLGAKKDRHSRKKTKRVDDERRRSSIESARKAIFEFGRSVISAAVENILGMFSFTPTRNAFSEKLSRFGFNFFRLFVPDFMHEFELGVWKAILTHLIRIIYEVGDNCIQEFNKRYFRLMPTFGRGTIRRFSNNVSDLTKLAARDFEDILQCIIPVMEGLLPEPFNSVVLNLLFELATWHAFGKLRMHTETTLFHFDNSTTRLGSSIRKFSDECCSAFKTYDLPRETAARTRRQGSKIARASVASSNIGNTVSGGRKQRSFNLATYKLHALGDYVDTIRLFGTTDNYSTQVGELEHRRIKRFYSRTNKIAFARGIAQHQHRERLLHIMQGKRAQFKCESLPKCSPEVHYQVGQSRKDYYNIAPFLSTHKNDLALKDFLPRLKAHILGRLLGNETVDGKEQEFTQVQHNALIIIKNRLYRHNVLRVNFTTYDLRRDQDSLNPRTHADIMVLSHETEENPHPYWYARIIAIFHLEVRYNGPELDDRSTRRIDVLWVRWFARDKNFKAGWSAKHLPRVGFYPQDDLANAFGFIDPNDVVRAVHLIPAYHFGRTKDLLPPSTARHKLENDEDWEWYYVNMFVDRDMFMRFRGGAVGHKTTHEATRCLLDDRDKLDRRPFTLEREHGITEDTDNELMDEDKAHNLGEGVDQDSGSDTASESDQSVPGDLLIPDNLADEMEEYGYGDLEQVIDEEDDAVDSGSDDEVQDFDDNEFDQRDH</sequence>
<evidence type="ECO:0000313" key="3">
    <source>
        <dbReference type="Proteomes" id="UP000054217"/>
    </source>
</evidence>
<feature type="region of interest" description="Disordered" evidence="1">
    <location>
        <begin position="1040"/>
        <end position="1115"/>
    </location>
</feature>
<accession>A0A0C3NIR4</accession>
<feature type="compositionally biased region" description="Acidic residues" evidence="1">
    <location>
        <begin position="1071"/>
        <end position="1109"/>
    </location>
</feature>
<dbReference type="HOGENOM" id="CLU_002498_0_1_1"/>
<organism evidence="2 3">
    <name type="scientific">Pisolithus tinctorius Marx 270</name>
    <dbReference type="NCBI Taxonomy" id="870435"/>
    <lineage>
        <taxon>Eukaryota</taxon>
        <taxon>Fungi</taxon>
        <taxon>Dikarya</taxon>
        <taxon>Basidiomycota</taxon>
        <taxon>Agaricomycotina</taxon>
        <taxon>Agaricomycetes</taxon>
        <taxon>Agaricomycetidae</taxon>
        <taxon>Boletales</taxon>
        <taxon>Sclerodermatineae</taxon>
        <taxon>Pisolithaceae</taxon>
        <taxon>Pisolithus</taxon>
    </lineage>
</organism>
<dbReference type="OrthoDB" id="2687259at2759"/>
<proteinExistence type="predicted"/>
<name>A0A0C3NIR4_PISTI</name>
<dbReference type="InParanoid" id="A0A0C3NIR4"/>
<evidence type="ECO:0000313" key="2">
    <source>
        <dbReference type="EMBL" id="KIO00860.1"/>
    </source>
</evidence>
<dbReference type="InterPro" id="IPR041078">
    <property type="entry name" value="Plavaka"/>
</dbReference>
<reference evidence="2 3" key="1">
    <citation type="submission" date="2014-04" db="EMBL/GenBank/DDBJ databases">
        <authorList>
            <consortium name="DOE Joint Genome Institute"/>
            <person name="Kuo A."/>
            <person name="Kohler A."/>
            <person name="Costa M.D."/>
            <person name="Nagy L.G."/>
            <person name="Floudas D."/>
            <person name="Copeland A."/>
            <person name="Barry K.W."/>
            <person name="Cichocki N."/>
            <person name="Veneault-Fourrey C."/>
            <person name="LaButti K."/>
            <person name="Lindquist E.A."/>
            <person name="Lipzen A."/>
            <person name="Lundell T."/>
            <person name="Morin E."/>
            <person name="Murat C."/>
            <person name="Sun H."/>
            <person name="Tunlid A."/>
            <person name="Henrissat B."/>
            <person name="Grigoriev I.V."/>
            <person name="Hibbett D.S."/>
            <person name="Martin F."/>
            <person name="Nordberg H.P."/>
            <person name="Cantor M.N."/>
            <person name="Hua S.X."/>
        </authorList>
    </citation>
    <scope>NUCLEOTIDE SEQUENCE [LARGE SCALE GENOMIC DNA]</scope>
    <source>
        <strain evidence="2 3">Marx 270</strain>
    </source>
</reference>
<protein>
    <submittedName>
        <fullName evidence="2">Uncharacterized protein</fullName>
    </submittedName>
</protein>
<dbReference type="AlphaFoldDB" id="A0A0C3NIR4"/>
<feature type="compositionally biased region" description="Polar residues" evidence="1">
    <location>
        <begin position="1048"/>
        <end position="1060"/>
    </location>
</feature>
<keyword evidence="3" id="KW-1185">Reference proteome</keyword>
<dbReference type="STRING" id="870435.A0A0C3NIR4"/>